<dbReference type="Pfam" id="PF02338">
    <property type="entry name" value="OTU"/>
    <property type="match status" value="1"/>
</dbReference>
<dbReference type="EMBL" id="JASBNA010000046">
    <property type="protein sequence ID" value="KAK7680789.1"/>
    <property type="molecule type" value="Genomic_DNA"/>
</dbReference>
<accession>A0AAW0FMM5</accession>
<feature type="region of interest" description="Disordered" evidence="1">
    <location>
        <begin position="172"/>
        <end position="204"/>
    </location>
</feature>
<feature type="domain" description="OTU" evidence="2">
    <location>
        <begin position="46"/>
        <end position="229"/>
    </location>
</feature>
<dbReference type="SUPFAM" id="SSF54001">
    <property type="entry name" value="Cysteine proteinases"/>
    <property type="match status" value="1"/>
</dbReference>
<feature type="compositionally biased region" description="Basic residues" evidence="1">
    <location>
        <begin position="411"/>
        <end position="420"/>
    </location>
</feature>
<evidence type="ECO:0000256" key="1">
    <source>
        <dbReference type="SAM" id="MobiDB-lite"/>
    </source>
</evidence>
<dbReference type="GO" id="GO:0004843">
    <property type="term" value="F:cysteine-type deubiquitinase activity"/>
    <property type="evidence" value="ECO:0007669"/>
    <property type="project" value="TreeGrafter"/>
</dbReference>
<gene>
    <name evidence="3" type="ORF">QCA50_016097</name>
</gene>
<dbReference type="InterPro" id="IPR003323">
    <property type="entry name" value="OTU_dom"/>
</dbReference>
<feature type="compositionally biased region" description="Polar residues" evidence="1">
    <location>
        <begin position="429"/>
        <end position="451"/>
    </location>
</feature>
<protein>
    <recommendedName>
        <fullName evidence="2">OTU domain-containing protein</fullName>
    </recommendedName>
</protein>
<organism evidence="3 4">
    <name type="scientific">Cerrena zonata</name>
    <dbReference type="NCBI Taxonomy" id="2478898"/>
    <lineage>
        <taxon>Eukaryota</taxon>
        <taxon>Fungi</taxon>
        <taxon>Dikarya</taxon>
        <taxon>Basidiomycota</taxon>
        <taxon>Agaricomycotina</taxon>
        <taxon>Agaricomycetes</taxon>
        <taxon>Polyporales</taxon>
        <taxon>Cerrenaceae</taxon>
        <taxon>Cerrena</taxon>
    </lineage>
</organism>
<evidence type="ECO:0000259" key="2">
    <source>
        <dbReference type="PROSITE" id="PS50802"/>
    </source>
</evidence>
<name>A0AAW0FMM5_9APHY</name>
<feature type="region of interest" description="Disordered" evidence="1">
    <location>
        <begin position="237"/>
        <end position="464"/>
    </location>
</feature>
<feature type="region of interest" description="Disordered" evidence="1">
    <location>
        <begin position="1"/>
        <end position="27"/>
    </location>
</feature>
<sequence>MGHTRRKGPRPAQQVRPRTTRSKGKPIANVGENTQQLTEQLRALGLYAAPTLGDGNCLFRALSDQLYGSDTYHLKLRHALCNWIESHKERYAPFVDDERGLDVHLQCMRQPGTYGGHVELSAFAHMTRRNVKVIQPGLVYVIEWDAGMESDDTPAPSLTSLGLPEVDPSAAIINERERRKAKRDYKRLEKAGVQPSALDSDDETGPAFLIGPIYVAYHDWEHFSSIRNLRGPHAGLPNIHEVPSPEAEDEAPSPPASTKKPASKVKESKRTRPKLSSSNAASSSVTTEEAPATPTEIPLPPSRSPSPESLPYPMPSGLPRIYRSPKRTFDESSASSEGSQGAANKRPRSATRKPFADTVEVTADDDFFEDVDTPDLTVSNPGSPSSSSLSSVPSPAASPPPEPKPAPERRLTRRDRKRLGLPKGRNVNAAKTSTATIPSSEGTEEWQQNGTGRVDVRGFRELKI</sequence>
<dbReference type="CDD" id="cd22756">
    <property type="entry name" value="OTU_OTUD3-like"/>
    <property type="match status" value="1"/>
</dbReference>
<feature type="compositionally biased region" description="Low complexity" evidence="1">
    <location>
        <begin position="276"/>
        <end position="296"/>
    </location>
</feature>
<dbReference type="Proteomes" id="UP001385951">
    <property type="component" value="Unassembled WGS sequence"/>
</dbReference>
<dbReference type="PANTHER" id="PTHR12419:SF7">
    <property type="entry name" value="OTU DOMAIN-CONTAINING PROTEIN 3"/>
    <property type="match status" value="1"/>
</dbReference>
<feature type="compositionally biased region" description="Basic and acidic residues" evidence="1">
    <location>
        <begin position="454"/>
        <end position="464"/>
    </location>
</feature>
<feature type="compositionally biased region" description="Low complexity" evidence="1">
    <location>
        <begin position="331"/>
        <end position="343"/>
    </location>
</feature>
<feature type="compositionally biased region" description="Pro residues" evidence="1">
    <location>
        <begin position="297"/>
        <end position="316"/>
    </location>
</feature>
<keyword evidence="4" id="KW-1185">Reference proteome</keyword>
<comment type="caution">
    <text evidence="3">The sequence shown here is derived from an EMBL/GenBank/DDBJ whole genome shotgun (WGS) entry which is preliminary data.</text>
</comment>
<feature type="compositionally biased region" description="Low complexity" evidence="1">
    <location>
        <begin position="379"/>
        <end position="395"/>
    </location>
</feature>
<dbReference type="PROSITE" id="PS50802">
    <property type="entry name" value="OTU"/>
    <property type="match status" value="1"/>
</dbReference>
<reference evidence="3 4" key="1">
    <citation type="submission" date="2022-09" db="EMBL/GenBank/DDBJ databases">
        <authorList>
            <person name="Palmer J.M."/>
        </authorList>
    </citation>
    <scope>NUCLEOTIDE SEQUENCE [LARGE SCALE GENOMIC DNA]</scope>
    <source>
        <strain evidence="3 4">DSM 7382</strain>
    </source>
</reference>
<dbReference type="InterPro" id="IPR050704">
    <property type="entry name" value="Peptidase_C85-like"/>
</dbReference>
<dbReference type="AlphaFoldDB" id="A0AAW0FMM5"/>
<dbReference type="InterPro" id="IPR038765">
    <property type="entry name" value="Papain-like_cys_pep_sf"/>
</dbReference>
<evidence type="ECO:0000313" key="4">
    <source>
        <dbReference type="Proteomes" id="UP001385951"/>
    </source>
</evidence>
<evidence type="ECO:0000313" key="3">
    <source>
        <dbReference type="EMBL" id="KAK7680789.1"/>
    </source>
</evidence>
<feature type="compositionally biased region" description="Acidic residues" evidence="1">
    <location>
        <begin position="362"/>
        <end position="373"/>
    </location>
</feature>
<dbReference type="PANTHER" id="PTHR12419">
    <property type="entry name" value="OTU DOMAIN CONTAINING PROTEIN"/>
    <property type="match status" value="1"/>
</dbReference>
<dbReference type="GO" id="GO:0016579">
    <property type="term" value="P:protein deubiquitination"/>
    <property type="evidence" value="ECO:0007669"/>
    <property type="project" value="TreeGrafter"/>
</dbReference>
<dbReference type="Gene3D" id="3.90.70.80">
    <property type="match status" value="1"/>
</dbReference>
<proteinExistence type="predicted"/>